<dbReference type="Proteomes" id="UP000092666">
    <property type="component" value="Unassembled WGS sequence"/>
</dbReference>
<reference evidence="3" key="2">
    <citation type="submission" date="2013-12" db="EMBL/GenBank/DDBJ databases">
        <title>Evolution of pathogenesis and genome organization in the Tremellales.</title>
        <authorList>
            <person name="Cuomo C."/>
            <person name="Litvintseva A."/>
            <person name="Heitman J."/>
            <person name="Chen Y."/>
            <person name="Sun S."/>
            <person name="Springer D."/>
            <person name="Dromer F."/>
            <person name="Young S."/>
            <person name="Zeng Q."/>
            <person name="Chapman S."/>
            <person name="Gujja S."/>
            <person name="Saif S."/>
            <person name="Birren B."/>
        </authorList>
    </citation>
    <scope>NUCLEOTIDE SEQUENCE [LARGE SCALE GENOMIC DNA]</scope>
    <source>
        <strain evidence="3">BCC8398</strain>
    </source>
</reference>
<feature type="compositionally biased region" description="Polar residues" evidence="1">
    <location>
        <begin position="519"/>
        <end position="545"/>
    </location>
</feature>
<dbReference type="Pfam" id="PF08615">
    <property type="entry name" value="RNase_H2_suC"/>
    <property type="match status" value="1"/>
</dbReference>
<feature type="compositionally biased region" description="Basic and acidic residues" evidence="1">
    <location>
        <begin position="163"/>
        <end position="174"/>
    </location>
</feature>
<organism evidence="2 3">
    <name type="scientific">Kwoniella heveanensis BCC8398</name>
    <dbReference type="NCBI Taxonomy" id="1296120"/>
    <lineage>
        <taxon>Eukaryota</taxon>
        <taxon>Fungi</taxon>
        <taxon>Dikarya</taxon>
        <taxon>Basidiomycota</taxon>
        <taxon>Agaricomycotina</taxon>
        <taxon>Tremellomycetes</taxon>
        <taxon>Tremellales</taxon>
        <taxon>Cryptococcaceae</taxon>
        <taxon>Kwoniella</taxon>
    </lineage>
</organism>
<protein>
    <submittedName>
        <fullName evidence="2">Uncharacterized protein</fullName>
    </submittedName>
</protein>
<feature type="compositionally biased region" description="Basic residues" evidence="1">
    <location>
        <begin position="352"/>
        <end position="362"/>
    </location>
</feature>
<dbReference type="InterPro" id="IPR013924">
    <property type="entry name" value="RNase_H2_suC"/>
</dbReference>
<feature type="region of interest" description="Disordered" evidence="1">
    <location>
        <begin position="608"/>
        <end position="628"/>
    </location>
</feature>
<sequence length="672" mass="70380">MSSISTTSTTFLLEPPSAASSSSTTGVDLPESPALSLLPFSLGSNALPYTSVSAPVAKYFKPRPYPHGLRPESKFHTDTDLEHKSESASAASLDHSEEVLAGNGTGTRAATSPTVASFRGRQVVGQYIEVPKGWKGLILSASKRPDRGGAEVHADSSASSFSMKKESTVAKKTNEIASHIGNDDDDDGTAMRRTTRSAGIPAGSDALVAGGGRVRGAGQVALSRPRTRQGQAAAQSQPLRGSVRSGGRTAAVQVQTKKRFRLDSDSEDEKEGEGEGHRADAEPSSSGSSTLTRTPSKRVRNTYSTPQKSSGSTTVFVSEVDIDTPASKSGTILVPEIVIQEATPLKHPLPTPKKRLSQRRRPSPPPPIALPIMREKEENVVEGSGGCHDVIMEVEVDVSEGSAETQPYPPSQLGCSESMDIVEQQLNEGSNSAAVMGEKGNEPFQSAVSDSEEKETGSQLAEKVPETLDDRAAATAAEEVIPSPATEDDPPSFNVLTPTSSSTNVASTNSVSAIDDSLQTHNTENGNVSGSQQSSIEAGSEQPISRNYDGPLRILRPTSTFKGFMLYTPDAPLAGFRADELSVKANGEESSGKAEDVKVGQQQEIKVERASGSTAPEEAEAGAEAAGGDGAVAVSSGIQVRKGWWRVGGAGEGGDEIVRSMGEWLGLLEVVS</sequence>
<evidence type="ECO:0000256" key="1">
    <source>
        <dbReference type="SAM" id="MobiDB-lite"/>
    </source>
</evidence>
<feature type="compositionally biased region" description="Polar residues" evidence="1">
    <location>
        <begin position="283"/>
        <end position="294"/>
    </location>
</feature>
<feature type="region of interest" description="Disordered" evidence="1">
    <location>
        <begin position="479"/>
        <end position="507"/>
    </location>
</feature>
<evidence type="ECO:0000313" key="2">
    <source>
        <dbReference type="EMBL" id="OCF35394.1"/>
    </source>
</evidence>
<dbReference type="PANTHER" id="PTHR47204:SF1">
    <property type="entry name" value="RIBONUCLEASE H2 SUBUNIT C"/>
    <property type="match status" value="1"/>
</dbReference>
<feature type="region of interest" description="Disordered" evidence="1">
    <location>
        <begin position="519"/>
        <end position="551"/>
    </location>
</feature>
<dbReference type="GO" id="GO:0006401">
    <property type="term" value="P:RNA catabolic process"/>
    <property type="evidence" value="ECO:0007669"/>
    <property type="project" value="InterPro"/>
</dbReference>
<feature type="region of interest" description="Disordered" evidence="1">
    <location>
        <begin position="1"/>
        <end position="29"/>
    </location>
</feature>
<dbReference type="EMBL" id="KI669499">
    <property type="protein sequence ID" value="OCF35394.1"/>
    <property type="molecule type" value="Genomic_DNA"/>
</dbReference>
<feature type="compositionally biased region" description="Polar residues" evidence="1">
    <location>
        <begin position="301"/>
        <end position="312"/>
    </location>
</feature>
<dbReference type="PANTHER" id="PTHR47204">
    <property type="entry name" value="OS02G0168900 PROTEIN"/>
    <property type="match status" value="1"/>
</dbReference>
<dbReference type="GO" id="GO:0032299">
    <property type="term" value="C:ribonuclease H2 complex"/>
    <property type="evidence" value="ECO:0007669"/>
    <property type="project" value="InterPro"/>
</dbReference>
<reference evidence="2 3" key="1">
    <citation type="submission" date="2013-07" db="EMBL/GenBank/DDBJ databases">
        <title>The Genome Sequence of Cryptococcus heveanensis BCC8398.</title>
        <authorList>
            <consortium name="The Broad Institute Genome Sequencing Platform"/>
            <person name="Cuomo C."/>
            <person name="Litvintseva A."/>
            <person name="Chen Y."/>
            <person name="Heitman J."/>
            <person name="Sun S."/>
            <person name="Springer D."/>
            <person name="Dromer F."/>
            <person name="Young S.K."/>
            <person name="Zeng Q."/>
            <person name="Gargeya S."/>
            <person name="Fitzgerald M."/>
            <person name="Abouelleil A."/>
            <person name="Alvarado L."/>
            <person name="Berlin A.M."/>
            <person name="Chapman S.B."/>
            <person name="Dewar J."/>
            <person name="Goldberg J."/>
            <person name="Griggs A."/>
            <person name="Gujja S."/>
            <person name="Hansen M."/>
            <person name="Howarth C."/>
            <person name="Imamovic A."/>
            <person name="Larimer J."/>
            <person name="McCowan C."/>
            <person name="Murphy C."/>
            <person name="Pearson M."/>
            <person name="Priest M."/>
            <person name="Roberts A."/>
            <person name="Saif S."/>
            <person name="Shea T."/>
            <person name="Sykes S."/>
            <person name="Wortman J."/>
            <person name="Nusbaum C."/>
            <person name="Birren B."/>
        </authorList>
    </citation>
    <scope>NUCLEOTIDE SEQUENCE [LARGE SCALE GENOMIC DNA]</scope>
    <source>
        <strain evidence="2 3">BCC8398</strain>
    </source>
</reference>
<feature type="compositionally biased region" description="Polar residues" evidence="1">
    <location>
        <begin position="228"/>
        <end position="239"/>
    </location>
</feature>
<name>A0A1B9GWI2_9TREE</name>
<feature type="region of interest" description="Disordered" evidence="1">
    <location>
        <begin position="344"/>
        <end position="370"/>
    </location>
</feature>
<keyword evidence="3" id="KW-1185">Reference proteome</keyword>
<gene>
    <name evidence="2" type="ORF">I316_02944</name>
</gene>
<proteinExistence type="predicted"/>
<feature type="region of interest" description="Disordered" evidence="1">
    <location>
        <begin position="433"/>
        <end position="464"/>
    </location>
</feature>
<dbReference type="AlphaFoldDB" id="A0A1B9GWI2"/>
<dbReference type="STRING" id="1296120.A0A1B9GWI2"/>
<feature type="compositionally biased region" description="Low complexity" evidence="1">
    <location>
        <begin position="610"/>
        <end position="624"/>
    </location>
</feature>
<feature type="compositionally biased region" description="Basic and acidic residues" evidence="1">
    <location>
        <begin position="143"/>
        <end position="154"/>
    </location>
</feature>
<dbReference type="OrthoDB" id="6222486at2759"/>
<accession>A0A1B9GWI2</accession>
<evidence type="ECO:0000313" key="3">
    <source>
        <dbReference type="Proteomes" id="UP000092666"/>
    </source>
</evidence>
<feature type="region of interest" description="Disordered" evidence="1">
    <location>
        <begin position="143"/>
        <end position="312"/>
    </location>
</feature>
<feature type="compositionally biased region" description="Low complexity" evidence="1">
    <location>
        <begin position="1"/>
        <end position="25"/>
    </location>
</feature>
<dbReference type="Gene3D" id="2.40.128.680">
    <property type="match status" value="1"/>
</dbReference>